<sequence>MTDVDIRNGSEPEPEDDDDREQRYERVLSIAHEHVGGPQIPGASLSTIRRLLVGKPAGYGPYHRDDVNDTVRAVIDAGDAIMWRDRNGRRRLVPTRDEDLRELIGHENAQTHSTIALIQQAARHIDDLEASDA</sequence>
<feature type="compositionally biased region" description="Basic and acidic residues" evidence="1">
    <location>
        <begin position="1"/>
        <end position="10"/>
    </location>
</feature>
<protein>
    <submittedName>
        <fullName evidence="2">Uncharacterized protein</fullName>
    </submittedName>
</protein>
<reference evidence="2 3" key="1">
    <citation type="submission" date="2022-06" db="EMBL/GenBank/DDBJ databases">
        <title>Haloarcula sp. a new haloarchaeum isolate from saline soil.</title>
        <authorList>
            <person name="Strakova D."/>
            <person name="Galisteo C."/>
            <person name="Sanchez-Porro C."/>
            <person name="Ventosa A."/>
        </authorList>
    </citation>
    <scope>NUCLEOTIDE SEQUENCE [LARGE SCALE GENOMIC DNA]</scope>
    <source>
        <strain evidence="2 3">JCM 15760</strain>
    </source>
</reference>
<proteinExistence type="predicted"/>
<gene>
    <name evidence="2" type="ORF">NC662_20330</name>
</gene>
<name>A0ABU2F650_HALAR</name>
<dbReference type="Proteomes" id="UP001248536">
    <property type="component" value="Unassembled WGS sequence"/>
</dbReference>
<evidence type="ECO:0000256" key="1">
    <source>
        <dbReference type="SAM" id="MobiDB-lite"/>
    </source>
</evidence>
<evidence type="ECO:0000313" key="2">
    <source>
        <dbReference type="EMBL" id="MDS0256049.1"/>
    </source>
</evidence>
<comment type="caution">
    <text evidence="2">The sequence shown here is derived from an EMBL/GenBank/DDBJ whole genome shotgun (WGS) entry which is preliminary data.</text>
</comment>
<evidence type="ECO:0000313" key="3">
    <source>
        <dbReference type="Proteomes" id="UP001248536"/>
    </source>
</evidence>
<dbReference type="RefSeq" id="WP_311241398.1">
    <property type="nucleotide sequence ID" value="NZ_BAABDY010000009.1"/>
</dbReference>
<accession>A0ABU2F650</accession>
<feature type="region of interest" description="Disordered" evidence="1">
    <location>
        <begin position="1"/>
        <end position="22"/>
    </location>
</feature>
<dbReference type="EMBL" id="JAMQCP010000007">
    <property type="protein sequence ID" value="MDS0256049.1"/>
    <property type="molecule type" value="Genomic_DNA"/>
</dbReference>
<keyword evidence="3" id="KW-1185">Reference proteome</keyword>
<organism evidence="2 3">
    <name type="scientific">Haloarcula argentinensis</name>
    <dbReference type="NCBI Taxonomy" id="43776"/>
    <lineage>
        <taxon>Archaea</taxon>
        <taxon>Methanobacteriati</taxon>
        <taxon>Methanobacteriota</taxon>
        <taxon>Stenosarchaea group</taxon>
        <taxon>Halobacteria</taxon>
        <taxon>Halobacteriales</taxon>
        <taxon>Haloarculaceae</taxon>
        <taxon>Haloarcula</taxon>
    </lineage>
</organism>